<name>A0A6B9L4U9_PLARH</name>
<protein>
    <submittedName>
        <fullName evidence="2">Venom protein family 5 protein 2</fullName>
    </submittedName>
</protein>
<proteinExistence type="evidence at transcript level"/>
<reference evidence="2" key="1">
    <citation type="journal article" date="2019" name="Toxins">
        <title>Missiles of mass disruption: composition and glandular origin of venom used as a projectile defensive weapon by the assassin bug Platymeris rhadamanthus.</title>
        <authorList>
            <person name="Walker A.A."/>
            <person name="Robinson S.D."/>
            <person name="Undheim E.A.B."/>
            <person name="Jin J."/>
            <person name="Han X."/>
            <person name="Fry B.G."/>
            <person name="Vetter I."/>
            <person name="King G.F."/>
        </authorList>
    </citation>
    <scope>NUCLEOTIDE SEQUENCE</scope>
    <source>
        <tissue evidence="2">Venom glands</tissue>
    </source>
</reference>
<keyword evidence="1" id="KW-0732">Signal</keyword>
<accession>A0A6B9L4U9</accession>
<evidence type="ECO:0000313" key="2">
    <source>
        <dbReference type="EMBL" id="QHB21489.1"/>
    </source>
</evidence>
<sequence length="206" mass="23556">MAGLSALFLLILSITSVLSKLRLVNEEIDQKLAAYREAAKRKGLTTMPIVNMSVDKMSLINSRMGIMYGLNREGDVYEDKRENSLTLTGRFSIQPFVVETKELSYNGHSGPATLKSSKITADISFTSTNLMKLGYCHTIWTKFQILPFNDYVLYSKDPKFNNKDITEDMNKNLLPKFNKLYETNEYLKILNERFDFCDIILGISHL</sequence>
<dbReference type="AlphaFoldDB" id="A0A6B9L4U9"/>
<evidence type="ECO:0000256" key="1">
    <source>
        <dbReference type="SAM" id="SignalP"/>
    </source>
</evidence>
<organism evidence="2">
    <name type="scientific">Platymeris rhadamanthus</name>
    <name type="common">Red spot assassin bug</name>
    <dbReference type="NCBI Taxonomy" id="1134088"/>
    <lineage>
        <taxon>Eukaryota</taxon>
        <taxon>Metazoa</taxon>
        <taxon>Ecdysozoa</taxon>
        <taxon>Arthropoda</taxon>
        <taxon>Hexapoda</taxon>
        <taxon>Insecta</taxon>
        <taxon>Pterygota</taxon>
        <taxon>Neoptera</taxon>
        <taxon>Paraneoptera</taxon>
        <taxon>Hemiptera</taxon>
        <taxon>Heteroptera</taxon>
        <taxon>Panheteroptera</taxon>
        <taxon>Cimicomorpha</taxon>
        <taxon>Reduviidae</taxon>
        <taxon>Platymeris</taxon>
    </lineage>
</organism>
<feature type="signal peptide" evidence="1">
    <location>
        <begin position="1"/>
        <end position="19"/>
    </location>
</feature>
<feature type="chain" id="PRO_5025423097" evidence="1">
    <location>
        <begin position="20"/>
        <end position="206"/>
    </location>
</feature>
<dbReference type="EMBL" id="MN208300">
    <property type="protein sequence ID" value="QHB21489.1"/>
    <property type="molecule type" value="mRNA"/>
</dbReference>